<feature type="compositionally biased region" description="Basic and acidic residues" evidence="1">
    <location>
        <begin position="119"/>
        <end position="136"/>
    </location>
</feature>
<dbReference type="RefSeq" id="XP_008088193.1">
    <property type="nucleotide sequence ID" value="XM_008090002.1"/>
</dbReference>
<dbReference type="EMBL" id="KE145373">
    <property type="protein sequence ID" value="EPE24105.1"/>
    <property type="molecule type" value="Genomic_DNA"/>
</dbReference>
<protein>
    <submittedName>
        <fullName evidence="2">Uncharacterized protein</fullName>
    </submittedName>
</protein>
<gene>
    <name evidence="2" type="ORF">GLAREA_07955</name>
</gene>
<dbReference type="Proteomes" id="UP000016922">
    <property type="component" value="Unassembled WGS sequence"/>
</dbReference>
<organism evidence="2 3">
    <name type="scientific">Glarea lozoyensis (strain ATCC 20868 / MF5171)</name>
    <dbReference type="NCBI Taxonomy" id="1116229"/>
    <lineage>
        <taxon>Eukaryota</taxon>
        <taxon>Fungi</taxon>
        <taxon>Dikarya</taxon>
        <taxon>Ascomycota</taxon>
        <taxon>Pezizomycotina</taxon>
        <taxon>Leotiomycetes</taxon>
        <taxon>Helotiales</taxon>
        <taxon>Helotiaceae</taxon>
        <taxon>Glarea</taxon>
    </lineage>
</organism>
<dbReference type="GeneID" id="19467006"/>
<feature type="region of interest" description="Disordered" evidence="1">
    <location>
        <begin position="107"/>
        <end position="139"/>
    </location>
</feature>
<evidence type="ECO:0000256" key="1">
    <source>
        <dbReference type="SAM" id="MobiDB-lite"/>
    </source>
</evidence>
<feature type="region of interest" description="Disordered" evidence="1">
    <location>
        <begin position="40"/>
        <end position="63"/>
    </location>
</feature>
<evidence type="ECO:0000313" key="3">
    <source>
        <dbReference type="Proteomes" id="UP000016922"/>
    </source>
</evidence>
<proteinExistence type="predicted"/>
<keyword evidence="3" id="KW-1185">Reference proteome</keyword>
<name>S3CDK8_GLAL2</name>
<reference evidence="2 3" key="1">
    <citation type="journal article" date="2013" name="BMC Genomics">
        <title>Genomics-driven discovery of the pneumocandin biosynthetic gene cluster in the fungus Glarea lozoyensis.</title>
        <authorList>
            <person name="Chen L."/>
            <person name="Yue Q."/>
            <person name="Zhang X."/>
            <person name="Xiang M."/>
            <person name="Wang C."/>
            <person name="Li S."/>
            <person name="Che Y."/>
            <person name="Ortiz-Lopez F.J."/>
            <person name="Bills G.F."/>
            <person name="Liu X."/>
            <person name="An Z."/>
        </authorList>
    </citation>
    <scope>NUCLEOTIDE SEQUENCE [LARGE SCALE GENOMIC DNA]</scope>
    <source>
        <strain evidence="3">ATCC 20868 / MF5171</strain>
    </source>
</reference>
<dbReference type="KEGG" id="glz:GLAREA_07955"/>
<dbReference type="HOGENOM" id="CLU_476531_0_0_1"/>
<dbReference type="OrthoDB" id="5428890at2759"/>
<sequence length="572" mass="66745">MLPIDDRNLFHLRPVYRLFEKNLAITKMNRYGNVMERMPRVQSEGNQRRALRSNTRHVSPPPRIITNKLNEAELPLTAKTLRAQHDANRIRRRADREYIERTEPVKSLPAIPPKKNSKAYHECETTDDYYPPRDSSRSTIENEDLRDMSDFVGGHIGSKNEWKLVQKNLLPLVEQLVKTNNQLCHILMRGLSLDQKPHSKRKTREDTPIQDAFSIDVEKGIELETMVHSPEILCGKHQDDFIRYAEEDYAQSMKMANKHPETPDVQNFSPPGCQWLVPYGTFFGHSTHQLPRGVGDRNKRDLVESRNDGDAKTILTEITERTQRTDRGSYFYSTMFHSSDYLAQIDFEDVYNRNSTAMGLFTTATLRLQDLHANLYCQRFDCNDHHEELPNRTRTSDLTHIEEVFASYRWLFSMSSSEAFEELCDMPLPWWLVPLEEHNPILPWHRSGTWIRDQAAVNRTKSKWENISSKVAKYFAQQRKARGERKTVRSLLKTTDDRRCELPIDCRHLLEFLTEDEEYDQSDKSLPFSRFPKLQPRLEHLMGYMEKQKPRGFAALGVINGTPIPGTPFGQR</sequence>
<dbReference type="AlphaFoldDB" id="S3CDK8"/>
<accession>S3CDK8</accession>
<evidence type="ECO:0000313" key="2">
    <source>
        <dbReference type="EMBL" id="EPE24105.1"/>
    </source>
</evidence>